<evidence type="ECO:0000256" key="1">
    <source>
        <dbReference type="SAM" id="MobiDB-lite"/>
    </source>
</evidence>
<dbReference type="EMBL" id="UYRU01075979">
    <property type="protein sequence ID" value="VDN26482.1"/>
    <property type="molecule type" value="Genomic_DNA"/>
</dbReference>
<evidence type="ECO:0000313" key="3">
    <source>
        <dbReference type="Proteomes" id="UP000281553"/>
    </source>
</evidence>
<organism evidence="2 3">
    <name type="scientific">Dibothriocephalus latus</name>
    <name type="common">Fish tapeworm</name>
    <name type="synonym">Diphyllobothrium latum</name>
    <dbReference type="NCBI Taxonomy" id="60516"/>
    <lineage>
        <taxon>Eukaryota</taxon>
        <taxon>Metazoa</taxon>
        <taxon>Spiralia</taxon>
        <taxon>Lophotrochozoa</taxon>
        <taxon>Platyhelminthes</taxon>
        <taxon>Cestoda</taxon>
        <taxon>Eucestoda</taxon>
        <taxon>Diphyllobothriidea</taxon>
        <taxon>Diphyllobothriidae</taxon>
        <taxon>Dibothriocephalus</taxon>
    </lineage>
</organism>
<sequence>MMTATDDDDDAELTWVSMGLSPQGLAWSLVSVGRLAASAEEVSSSSGNCVIWCVDTNGQLWMSTGPEFSDEGVPTTPQDGTAPLRWSFVSAPMISHLSCGPDGQVRMHFRTSFAVVCAHCSLSRALSHEEEEEEEEEGASSCTEIYFE</sequence>
<reference evidence="2 3" key="1">
    <citation type="submission" date="2018-11" db="EMBL/GenBank/DDBJ databases">
        <authorList>
            <consortium name="Pathogen Informatics"/>
        </authorList>
    </citation>
    <scope>NUCLEOTIDE SEQUENCE [LARGE SCALE GENOMIC DNA]</scope>
</reference>
<protein>
    <submittedName>
        <fullName evidence="2">Uncharacterized protein</fullName>
    </submittedName>
</protein>
<proteinExistence type="predicted"/>
<keyword evidence="3" id="KW-1185">Reference proteome</keyword>
<dbReference type="AlphaFoldDB" id="A0A3P7Q3D3"/>
<feature type="compositionally biased region" description="Acidic residues" evidence="1">
    <location>
        <begin position="129"/>
        <end position="138"/>
    </location>
</feature>
<feature type="region of interest" description="Disordered" evidence="1">
    <location>
        <begin position="127"/>
        <end position="148"/>
    </location>
</feature>
<accession>A0A3P7Q3D3</accession>
<dbReference type="Proteomes" id="UP000281553">
    <property type="component" value="Unassembled WGS sequence"/>
</dbReference>
<name>A0A3P7Q3D3_DIBLA</name>
<gene>
    <name evidence="2" type="ORF">DILT_LOCUS14817</name>
</gene>
<evidence type="ECO:0000313" key="2">
    <source>
        <dbReference type="EMBL" id="VDN26482.1"/>
    </source>
</evidence>